<dbReference type="RefSeq" id="WP_253267890.1">
    <property type="nucleotide sequence ID" value="NZ_CP049838.1"/>
</dbReference>
<organism evidence="1 2">
    <name type="scientific">Streptomyces asoensis</name>
    <dbReference type="NCBI Taxonomy" id="249586"/>
    <lineage>
        <taxon>Bacteria</taxon>
        <taxon>Bacillati</taxon>
        <taxon>Actinomycetota</taxon>
        <taxon>Actinomycetes</taxon>
        <taxon>Kitasatosporales</taxon>
        <taxon>Streptomycetaceae</taxon>
        <taxon>Streptomyces</taxon>
    </lineage>
</organism>
<evidence type="ECO:0000313" key="1">
    <source>
        <dbReference type="EMBL" id="QJT02616.1"/>
    </source>
</evidence>
<dbReference type="InterPro" id="IPR046241">
    <property type="entry name" value="DUF6274"/>
</dbReference>
<dbReference type="Proteomes" id="UP000502665">
    <property type="component" value="Chromosome"/>
</dbReference>
<proteinExistence type="predicted"/>
<sequence>MVASVRHETRALLRAHLSAATPYRHLTRHCPICHRLLRLAMDGAPRGAEAPEGALEGESPSTA</sequence>
<protein>
    <submittedName>
        <fullName evidence="1">Uncharacterized protein</fullName>
    </submittedName>
</protein>
<name>A0A6M4WXF2_9ACTN</name>
<evidence type="ECO:0000313" key="2">
    <source>
        <dbReference type="Proteomes" id="UP000502665"/>
    </source>
</evidence>
<reference evidence="1" key="1">
    <citation type="submission" date="2020-03" db="EMBL/GenBank/DDBJ databases">
        <title>Molecular networking-based the target discovery of potent antiproliferative macrolactams: 5/6/7/16 polycyclic ansamycins and glycosylated trienomycin from Streptomyces cacaoi subsp. asoensis.</title>
        <authorList>
            <person name="Liu L.-L."/>
        </authorList>
    </citation>
    <scope>NUCLEOTIDE SEQUENCE [LARGE SCALE GENOMIC DNA]</scope>
    <source>
        <strain evidence="1">H2S5</strain>
    </source>
</reference>
<dbReference type="Pfam" id="PF19790">
    <property type="entry name" value="DUF6274"/>
    <property type="match status" value="1"/>
</dbReference>
<dbReference type="EMBL" id="CP049838">
    <property type="protein sequence ID" value="QJT02616.1"/>
    <property type="molecule type" value="Genomic_DNA"/>
</dbReference>
<accession>A0A6M4WXF2</accession>
<keyword evidence="2" id="KW-1185">Reference proteome</keyword>
<gene>
    <name evidence="1" type="ORF">G9272_21825</name>
</gene>
<dbReference type="AlphaFoldDB" id="A0A6M4WXF2"/>